<feature type="non-terminal residue" evidence="3">
    <location>
        <position position="1"/>
    </location>
</feature>
<organism evidence="3 4">
    <name type="scientific">Mucuna pruriens</name>
    <name type="common">Velvet bean</name>
    <name type="synonym">Dolichos pruriens</name>
    <dbReference type="NCBI Taxonomy" id="157652"/>
    <lineage>
        <taxon>Eukaryota</taxon>
        <taxon>Viridiplantae</taxon>
        <taxon>Streptophyta</taxon>
        <taxon>Embryophyta</taxon>
        <taxon>Tracheophyta</taxon>
        <taxon>Spermatophyta</taxon>
        <taxon>Magnoliopsida</taxon>
        <taxon>eudicotyledons</taxon>
        <taxon>Gunneridae</taxon>
        <taxon>Pentapetalae</taxon>
        <taxon>rosids</taxon>
        <taxon>fabids</taxon>
        <taxon>Fabales</taxon>
        <taxon>Fabaceae</taxon>
        <taxon>Papilionoideae</taxon>
        <taxon>50 kb inversion clade</taxon>
        <taxon>NPAAA clade</taxon>
        <taxon>indigoferoid/millettioid clade</taxon>
        <taxon>Phaseoleae</taxon>
        <taxon>Mucuna</taxon>
    </lineage>
</organism>
<reference evidence="3" key="1">
    <citation type="submission" date="2018-05" db="EMBL/GenBank/DDBJ databases">
        <title>Draft genome of Mucuna pruriens seed.</title>
        <authorList>
            <person name="Nnadi N.E."/>
            <person name="Vos R."/>
            <person name="Hasami M.H."/>
            <person name="Devisetty U.K."/>
            <person name="Aguiy J.C."/>
        </authorList>
    </citation>
    <scope>NUCLEOTIDE SEQUENCE [LARGE SCALE GENOMIC DNA]</scope>
    <source>
        <strain evidence="3">JCA_2017</strain>
    </source>
</reference>
<proteinExistence type="predicted"/>
<sequence>MESKVEALEQQNQDLRGEVRQLREEMAQMFQMLTQTNAAVTALVNPNAAGYAQNAYVVGPSPCNVRDPPYGVPQGWNTENPAKEEQEQQNAVNNGPMFNASSRAGLNPKENSGA</sequence>
<evidence type="ECO:0000256" key="1">
    <source>
        <dbReference type="SAM" id="Coils"/>
    </source>
</evidence>
<feature type="region of interest" description="Disordered" evidence="2">
    <location>
        <begin position="68"/>
        <end position="114"/>
    </location>
</feature>
<evidence type="ECO:0000256" key="2">
    <source>
        <dbReference type="SAM" id="MobiDB-lite"/>
    </source>
</evidence>
<dbReference type="Gene3D" id="1.20.5.170">
    <property type="match status" value="1"/>
</dbReference>
<feature type="coiled-coil region" evidence="1">
    <location>
        <begin position="5"/>
        <end position="32"/>
    </location>
</feature>
<dbReference type="Proteomes" id="UP000257109">
    <property type="component" value="Unassembled WGS sequence"/>
</dbReference>
<gene>
    <name evidence="3" type="ORF">CR513_00610</name>
</gene>
<keyword evidence="4" id="KW-1185">Reference proteome</keyword>
<keyword evidence="1" id="KW-0175">Coiled coil</keyword>
<evidence type="ECO:0000313" key="4">
    <source>
        <dbReference type="Proteomes" id="UP000257109"/>
    </source>
</evidence>
<comment type="caution">
    <text evidence="3">The sequence shown here is derived from an EMBL/GenBank/DDBJ whole genome shotgun (WGS) entry which is preliminary data.</text>
</comment>
<dbReference type="AlphaFoldDB" id="A0A371IGY4"/>
<name>A0A371IGY4_MUCPR</name>
<protein>
    <submittedName>
        <fullName evidence="3">Uncharacterized protein</fullName>
    </submittedName>
</protein>
<evidence type="ECO:0000313" key="3">
    <source>
        <dbReference type="EMBL" id="RDY14332.1"/>
    </source>
</evidence>
<dbReference type="EMBL" id="QJKJ01000091">
    <property type="protein sequence ID" value="RDY14332.1"/>
    <property type="molecule type" value="Genomic_DNA"/>
</dbReference>
<accession>A0A371IGY4</accession>
<feature type="compositionally biased region" description="Polar residues" evidence="2">
    <location>
        <begin position="99"/>
        <end position="114"/>
    </location>
</feature>